<evidence type="ECO:0000313" key="3">
    <source>
        <dbReference type="EMBL" id="QHA01381.1"/>
    </source>
</evidence>
<keyword evidence="2" id="KW-0812">Transmembrane</keyword>
<evidence type="ECO:0000256" key="1">
    <source>
        <dbReference type="ARBA" id="ARBA00022649"/>
    </source>
</evidence>
<dbReference type="InterPro" id="IPR007712">
    <property type="entry name" value="RelE/ParE_toxin"/>
</dbReference>
<dbReference type="RefSeq" id="WP_019226035.1">
    <property type="nucleotide sequence ID" value="NZ_CP046996.1"/>
</dbReference>
<accession>A0A857DKY0</accession>
<protein>
    <submittedName>
        <fullName evidence="3">Type II toxin-antitoxin system RelE/ParE family toxin</fullName>
    </submittedName>
</protein>
<dbReference type="AlphaFoldDB" id="A0A857DKY0"/>
<dbReference type="Proteomes" id="UP000430508">
    <property type="component" value="Chromosome"/>
</dbReference>
<name>A0A857DKY0_9FIRM</name>
<keyword evidence="1" id="KW-1277">Toxin-antitoxin system</keyword>
<evidence type="ECO:0000256" key="2">
    <source>
        <dbReference type="SAM" id="Phobius"/>
    </source>
</evidence>
<sequence length="101" mass="11928">MDKEYHVEYLPIAQEDLTSIIEYIQMDDPSAALSFLDEVDQTISKLEAFPYIGSVPKDMRLMHLNYRILVIGNYLVFYVVLDEIIEIRRILHGKRQYSFLI</sequence>
<keyword evidence="2" id="KW-1133">Transmembrane helix</keyword>
<proteinExistence type="predicted"/>
<keyword evidence="2" id="KW-0472">Membrane</keyword>
<organism evidence="3 4">
    <name type="scientific">Dehalobacter restrictus</name>
    <dbReference type="NCBI Taxonomy" id="55583"/>
    <lineage>
        <taxon>Bacteria</taxon>
        <taxon>Bacillati</taxon>
        <taxon>Bacillota</taxon>
        <taxon>Clostridia</taxon>
        <taxon>Eubacteriales</taxon>
        <taxon>Desulfitobacteriaceae</taxon>
        <taxon>Dehalobacter</taxon>
    </lineage>
</organism>
<dbReference type="InterPro" id="IPR035093">
    <property type="entry name" value="RelE/ParE_toxin_dom_sf"/>
</dbReference>
<reference evidence="3 4" key="1">
    <citation type="submission" date="2019-12" db="EMBL/GenBank/DDBJ databases">
        <title>Sequence classification of anaerobic respiratory reductive dehalogenases: First we see many, then we see few.</title>
        <authorList>
            <person name="Molenda O."/>
            <person name="Puentes Jacome L.A."/>
            <person name="Cao X."/>
            <person name="Nesbo C.L."/>
            <person name="Tang S."/>
            <person name="Morson N."/>
            <person name="Patron J."/>
            <person name="Lomheim L."/>
            <person name="Wishart D.S."/>
            <person name="Edwards E.A."/>
        </authorList>
    </citation>
    <scope>NUCLEOTIDE SEQUENCE [LARGE SCALE GENOMIC DNA]</scope>
    <source>
        <strain evidence="3 4">12DCA</strain>
    </source>
</reference>
<dbReference type="EMBL" id="CP046996">
    <property type="protein sequence ID" value="QHA01381.1"/>
    <property type="molecule type" value="Genomic_DNA"/>
</dbReference>
<dbReference type="Gene3D" id="3.30.2310.20">
    <property type="entry name" value="RelE-like"/>
    <property type="match status" value="1"/>
</dbReference>
<feature type="transmembrane region" description="Helical" evidence="2">
    <location>
        <begin position="64"/>
        <end position="85"/>
    </location>
</feature>
<dbReference type="Pfam" id="PF05016">
    <property type="entry name" value="ParE_toxin"/>
    <property type="match status" value="1"/>
</dbReference>
<evidence type="ECO:0000313" key="4">
    <source>
        <dbReference type="Proteomes" id="UP000430508"/>
    </source>
</evidence>
<gene>
    <name evidence="3" type="ORF">GQ588_12395</name>
</gene>